<dbReference type="InterPro" id="IPR029031">
    <property type="entry name" value="Gingipain_N_sf"/>
</dbReference>
<keyword evidence="4" id="KW-1185">Reference proteome</keyword>
<name>A0A5M8R1G8_9BACT</name>
<evidence type="ECO:0000256" key="1">
    <source>
        <dbReference type="ARBA" id="ARBA00022729"/>
    </source>
</evidence>
<protein>
    <recommendedName>
        <fullName evidence="2">Gingipain domain-containing protein</fullName>
    </recommendedName>
</protein>
<reference evidence="3 4" key="1">
    <citation type="submission" date="2019-05" db="EMBL/GenBank/DDBJ databases">
        <authorList>
            <person name="Qu J.-H."/>
        </authorList>
    </citation>
    <scope>NUCLEOTIDE SEQUENCE [LARGE SCALE GENOMIC DNA]</scope>
    <source>
        <strain evidence="3 4">NS28</strain>
    </source>
</reference>
<comment type="caution">
    <text evidence="3">The sequence shown here is derived from an EMBL/GenBank/DDBJ whole genome shotgun (WGS) entry which is preliminary data.</text>
</comment>
<dbReference type="AlphaFoldDB" id="A0A5M8R1G8"/>
<dbReference type="InterPro" id="IPR013783">
    <property type="entry name" value="Ig-like_fold"/>
</dbReference>
<feature type="domain" description="Gingipain" evidence="2">
    <location>
        <begin position="281"/>
        <end position="632"/>
    </location>
</feature>
<dbReference type="GO" id="GO:0008234">
    <property type="term" value="F:cysteine-type peptidase activity"/>
    <property type="evidence" value="ECO:0007669"/>
    <property type="project" value="InterPro"/>
</dbReference>
<dbReference type="Pfam" id="PF01364">
    <property type="entry name" value="Peptidase_C25"/>
    <property type="match status" value="1"/>
</dbReference>
<evidence type="ECO:0000259" key="2">
    <source>
        <dbReference type="Pfam" id="PF01364"/>
    </source>
</evidence>
<dbReference type="OrthoDB" id="9757650at2"/>
<dbReference type="InterPro" id="IPR001769">
    <property type="entry name" value="Gingipain"/>
</dbReference>
<keyword evidence="1" id="KW-0732">Signal</keyword>
<sequence length="1183" mass="132778">MPHPHYSLYSDTAAYFLTWNRDGKTGKRITTAVTEKAVDTVDYHFEEITHILHSHYAPGSFYPAGSSFDNGSALSDYDFGEGWTGPEIRQDQPFTISENTKNAARNLFSKAEIELIAVGRSAGNHAFEIWSGDKNNLAEKLTSFQLKDYNSTRIHLFLKPENLHDDGKVNLTLLPAKKEGSISVSFFRLKYPQQTLSATGNAQETSFFDDAEKARFWKNRNTEDAEFYNCSDAYNLRKLNQARSGILLGRARKVIRVSKPLKVQNLKMVKFSNIDPRSTDYLIITHPLMHVPVGNKDPVLEYAAYRASAKGGNYKPLIISIEEIYDRFNYGEPGPLGIKNLIAWMHENGKLKFVLLIGRSADPQTARRLSGARQIDMVPNAGWPGSDLALAMRPDGFPMVSVGRINAFTSQDVSDYLQKVKAMEAEPSSAAWRKNMLHLSGGRSRDELATFRDYVKSFEKKIAGSALSARVQTISKETDDPVEHFPIYNTVNKGVALVTLFGHSSLDVTDIDIGSATNGKYKNKPFYPAVIVNGCASGSIFYSANTLSSNWIFAKESGAVLFLAHTFNGVSTTLKNYTETFYEVLSDSAFTDKPFGSIQVEAIRRNVKSNPGLYHVITAQQMNLHGDPAIRLFPAALPDYMPDVSAVEFSDQYGKKLTAGSDSIRIRIVILNNGRFRKENYDLRIKRIRDSKVISASKSMHAAMPDADTLEFRFSNELQTAGKENWTFQIDPENVLPEENKANNSASSEIKLTETGAWPLLPVAGFVTAKQMTELVARVSPENENIKVVFEWADNENFHASHKRYVIASHLTARHLIRIDPGKTYWRVYPYEKPAFPPHSRSIIYNPDFQNPAQLPECVVYSENTGKTDVEEGNAFQLKAAFQNVTNIPFKDSVAVRITHKSPKGTSTETVKLAALKANELQEYKNSFQTAAEAGNHEVTVEFNTSHLPEEIYTNNSVRYAYRVIPDQIPPVLIVHADGRQLSDHDYVSSKPVVEIQLFDENRFLIRSDTSGIALWLKKKCTGCTEQRIYLRNARLKSLAPNNFFLSLDFPELEPGEYMLSVQAQDLSGNFAPDYNIHFTVGDLLKLADVAVSPNPFNENIRISMNFAGSFASEKVKFCVYHISGTKIAETDLNAHSGKNEWFWNSESLPPGQYIYSLELNEKKWSVSEKARKAMRGKLIRAR</sequence>
<dbReference type="Gene3D" id="3.40.50.1460">
    <property type="match status" value="1"/>
</dbReference>
<proteinExistence type="predicted"/>
<dbReference type="Gene3D" id="2.60.40.10">
    <property type="entry name" value="Immunoglobulins"/>
    <property type="match status" value="1"/>
</dbReference>
<dbReference type="SUPFAM" id="SSF52129">
    <property type="entry name" value="Caspase-like"/>
    <property type="match status" value="1"/>
</dbReference>
<dbReference type="CDD" id="cd02258">
    <property type="entry name" value="Peptidase_C25_N"/>
    <property type="match status" value="1"/>
</dbReference>
<dbReference type="GO" id="GO:0006508">
    <property type="term" value="P:proteolysis"/>
    <property type="evidence" value="ECO:0007669"/>
    <property type="project" value="InterPro"/>
</dbReference>
<organism evidence="3 4">
    <name type="scientific">Dyadobacter flavalbus</name>
    <dbReference type="NCBI Taxonomy" id="2579942"/>
    <lineage>
        <taxon>Bacteria</taxon>
        <taxon>Pseudomonadati</taxon>
        <taxon>Bacteroidota</taxon>
        <taxon>Cytophagia</taxon>
        <taxon>Cytophagales</taxon>
        <taxon>Spirosomataceae</taxon>
        <taxon>Dyadobacter</taxon>
    </lineage>
</organism>
<gene>
    <name evidence="3" type="ORF">FEM33_07510</name>
</gene>
<dbReference type="Proteomes" id="UP000323994">
    <property type="component" value="Unassembled WGS sequence"/>
</dbReference>
<dbReference type="EMBL" id="VBSN01000027">
    <property type="protein sequence ID" value="KAA6440814.1"/>
    <property type="molecule type" value="Genomic_DNA"/>
</dbReference>
<evidence type="ECO:0000313" key="3">
    <source>
        <dbReference type="EMBL" id="KAA6440814.1"/>
    </source>
</evidence>
<dbReference type="Gene3D" id="3.40.50.10390">
    <property type="entry name" value="Gingipain r, domain 1"/>
    <property type="match status" value="1"/>
</dbReference>
<accession>A0A5M8R1G8</accession>
<evidence type="ECO:0000313" key="4">
    <source>
        <dbReference type="Proteomes" id="UP000323994"/>
    </source>
</evidence>
<dbReference type="InterPro" id="IPR029030">
    <property type="entry name" value="Caspase-like_dom_sf"/>
</dbReference>